<dbReference type="CDD" id="cd04332">
    <property type="entry name" value="YbaK_like"/>
    <property type="match status" value="1"/>
</dbReference>
<reference evidence="2 3" key="1">
    <citation type="submission" date="2023-09" db="EMBL/GenBank/DDBJ databases">
        <authorList>
            <person name="Qi X."/>
        </authorList>
    </citation>
    <scope>NUCLEOTIDE SEQUENCE [LARGE SCALE GENOMIC DNA]</scope>
    <source>
        <strain evidence="2 3">S1-1</strain>
    </source>
</reference>
<sequence length="174" mass="19262">MAISITFDEYLAKKKVDYELVKHRRTNSSLDSSNSAHLPTAQVAKAIVLQSNEGDYLMATLSVGHRLSISQVNKLTGKEYHLLNEVHLGDIFTDCEQGAIPAIGSAYKMNMMVDDVLLNADHVYIEAGDHQNLVKINHQQYTKLMEATPHGNISGANIGTPKWAEHLSSEWSLS</sequence>
<dbReference type="InterPro" id="IPR007214">
    <property type="entry name" value="YbaK/aa-tRNA-synth-assoc-dom"/>
</dbReference>
<dbReference type="RefSeq" id="WP_348396690.1">
    <property type="nucleotide sequence ID" value="NZ_CP136600.1"/>
</dbReference>
<dbReference type="InterPro" id="IPR036754">
    <property type="entry name" value="YbaK/aa-tRNA-synt-asso_dom_sf"/>
</dbReference>
<gene>
    <name evidence="2" type="ORF">RI844_01375</name>
</gene>
<feature type="domain" description="YbaK/aminoacyl-tRNA synthetase-associated" evidence="1">
    <location>
        <begin position="29"/>
        <end position="143"/>
    </location>
</feature>
<evidence type="ECO:0000313" key="3">
    <source>
        <dbReference type="Proteomes" id="UP001301442"/>
    </source>
</evidence>
<dbReference type="EMBL" id="CP136600">
    <property type="protein sequence ID" value="WOH37913.1"/>
    <property type="molecule type" value="Genomic_DNA"/>
</dbReference>
<evidence type="ECO:0000259" key="1">
    <source>
        <dbReference type="Pfam" id="PF04073"/>
    </source>
</evidence>
<name>A0ABZ0GQM7_9GAMM</name>
<evidence type="ECO:0000313" key="2">
    <source>
        <dbReference type="EMBL" id="WOH37913.1"/>
    </source>
</evidence>
<dbReference type="Pfam" id="PF04073">
    <property type="entry name" value="tRNA_edit"/>
    <property type="match status" value="1"/>
</dbReference>
<dbReference type="Proteomes" id="UP001301442">
    <property type="component" value="Chromosome"/>
</dbReference>
<proteinExistence type="predicted"/>
<accession>A0ABZ0GQM7</accession>
<protein>
    <submittedName>
        <fullName evidence="2">YbaK/EbsC family protein</fullName>
    </submittedName>
</protein>
<dbReference type="Gene3D" id="3.90.960.10">
    <property type="entry name" value="YbaK/aminoacyl-tRNA synthetase-associated domain"/>
    <property type="match status" value="1"/>
</dbReference>
<organism evidence="2 3">
    <name type="scientific">Thalassotalea fonticola</name>
    <dbReference type="NCBI Taxonomy" id="3065649"/>
    <lineage>
        <taxon>Bacteria</taxon>
        <taxon>Pseudomonadati</taxon>
        <taxon>Pseudomonadota</taxon>
        <taxon>Gammaproteobacteria</taxon>
        <taxon>Alteromonadales</taxon>
        <taxon>Colwelliaceae</taxon>
        <taxon>Thalassotalea</taxon>
    </lineage>
</organism>
<dbReference type="SUPFAM" id="SSF55826">
    <property type="entry name" value="YbaK/ProRS associated domain"/>
    <property type="match status" value="1"/>
</dbReference>
<keyword evidence="3" id="KW-1185">Reference proteome</keyword>